<dbReference type="PANTHER" id="PTHR38592:SF3">
    <property type="entry name" value="BLL4819 PROTEIN"/>
    <property type="match status" value="1"/>
</dbReference>
<evidence type="ECO:0000256" key="1">
    <source>
        <dbReference type="SAM" id="Phobius"/>
    </source>
</evidence>
<protein>
    <submittedName>
        <fullName evidence="2">OpgC protein</fullName>
    </submittedName>
</protein>
<feature type="transmembrane region" description="Helical" evidence="1">
    <location>
        <begin position="255"/>
        <end position="274"/>
    </location>
</feature>
<name>A0A6S6TAV2_9BACT</name>
<dbReference type="PANTHER" id="PTHR38592">
    <property type="entry name" value="BLL4819 PROTEIN"/>
    <property type="match status" value="1"/>
</dbReference>
<proteinExistence type="predicted"/>
<dbReference type="EMBL" id="CACVAZ010000106">
    <property type="protein sequence ID" value="CAA6816434.1"/>
    <property type="molecule type" value="Genomic_DNA"/>
</dbReference>
<dbReference type="AlphaFoldDB" id="A0A6S6TAV2"/>
<sequence length="404" mass="46790">MKHIPAMKPMGSFMKIWQYPENLGKRDLRVDFIRGFVMLILIVVHIDIFSLYNFIAWERLGAVTGAEGFVMLSGAILGLLSRVGIHEEDGLGKTVTKQFSRAFLLYRTSLVVIISIAVLNIFIDASAVMTFTTYAGKVYNLYPDFAVFQQYQDRIIAKFVMLRYGPHQFQILGLYVVLLMFSPFILWSLAKKQVLTVLTISWLIYLGNSGFHVRPTGAQFEYAFPILSWQVLFVHGLVIGFYRNEIWNFFHSRKGAIVFAFILAIYLLLLFFTYNNPLSGKIPDYMRLHVIDADTFKSIYEQYFRKNTLGLGRLLNDFAMLFVSYALLSYFWKPMNKALGWFFIPIGQASLYVFILHVYACIVIANIVWFQEGDMFVNTLAHSLVFLFMWLMVKYKVAFNIIPR</sequence>
<dbReference type="Pfam" id="PF10129">
    <property type="entry name" value="OpgC_C"/>
    <property type="match status" value="1"/>
</dbReference>
<feature type="transmembrane region" description="Helical" evidence="1">
    <location>
        <begin position="194"/>
        <end position="211"/>
    </location>
</feature>
<feature type="transmembrane region" description="Helical" evidence="1">
    <location>
        <begin position="339"/>
        <end position="369"/>
    </location>
</feature>
<keyword evidence="1" id="KW-0472">Membrane</keyword>
<organism evidence="2">
    <name type="scientific">uncultured Sulfurovum sp</name>
    <dbReference type="NCBI Taxonomy" id="269237"/>
    <lineage>
        <taxon>Bacteria</taxon>
        <taxon>Pseudomonadati</taxon>
        <taxon>Campylobacterota</taxon>
        <taxon>Epsilonproteobacteria</taxon>
        <taxon>Campylobacterales</taxon>
        <taxon>Sulfurovaceae</taxon>
        <taxon>Sulfurovum</taxon>
        <taxon>environmental samples</taxon>
    </lineage>
</organism>
<feature type="transmembrane region" description="Helical" evidence="1">
    <location>
        <begin position="375"/>
        <end position="393"/>
    </location>
</feature>
<dbReference type="InterPro" id="IPR014550">
    <property type="entry name" value="UCP028704_OpgC"/>
</dbReference>
<accession>A0A6S6TAV2</accession>
<feature type="transmembrane region" description="Helical" evidence="1">
    <location>
        <begin position="104"/>
        <end position="123"/>
    </location>
</feature>
<feature type="transmembrane region" description="Helical" evidence="1">
    <location>
        <begin position="223"/>
        <end position="243"/>
    </location>
</feature>
<feature type="transmembrane region" description="Helical" evidence="1">
    <location>
        <begin position="169"/>
        <end position="187"/>
    </location>
</feature>
<gene>
    <name evidence="2" type="ORF">HELGO_WM18043</name>
</gene>
<feature type="transmembrane region" description="Helical" evidence="1">
    <location>
        <begin position="314"/>
        <end position="332"/>
    </location>
</feature>
<reference evidence="2" key="1">
    <citation type="submission" date="2020-01" db="EMBL/GenBank/DDBJ databases">
        <authorList>
            <person name="Meier V. D."/>
            <person name="Meier V D."/>
        </authorList>
    </citation>
    <scope>NUCLEOTIDE SEQUENCE</scope>
    <source>
        <strain evidence="2">HLG_WM_MAG_02</strain>
    </source>
</reference>
<keyword evidence="1" id="KW-0812">Transmembrane</keyword>
<feature type="transmembrane region" description="Helical" evidence="1">
    <location>
        <begin position="35"/>
        <end position="55"/>
    </location>
</feature>
<evidence type="ECO:0000313" key="2">
    <source>
        <dbReference type="EMBL" id="CAA6816434.1"/>
    </source>
</evidence>
<keyword evidence="1" id="KW-1133">Transmembrane helix</keyword>
<feature type="transmembrane region" description="Helical" evidence="1">
    <location>
        <begin position="61"/>
        <end position="83"/>
    </location>
</feature>